<keyword evidence="3 9" id="KW-0862">Zinc</keyword>
<dbReference type="GO" id="GO:0046872">
    <property type="term" value="F:metal ion binding"/>
    <property type="evidence" value="ECO:0007669"/>
    <property type="project" value="UniProtKB-KW"/>
</dbReference>
<feature type="binding site" evidence="8">
    <location>
        <position position="319"/>
    </location>
    <ligand>
        <name>substrate</name>
    </ligand>
</feature>
<keyword evidence="2 9" id="KW-0479">Metal-binding</keyword>
<evidence type="ECO:0000256" key="3">
    <source>
        <dbReference type="ARBA" id="ARBA00022833"/>
    </source>
</evidence>
<dbReference type="GO" id="GO:0005829">
    <property type="term" value="C:cytosol"/>
    <property type="evidence" value="ECO:0007669"/>
    <property type="project" value="TreeGrafter"/>
</dbReference>
<keyword evidence="12" id="KW-1185">Reference proteome</keyword>
<feature type="binding site" evidence="8">
    <location>
        <position position="228"/>
    </location>
    <ligand>
        <name>substrate</name>
    </ligand>
</feature>
<feature type="binding site" evidence="9">
    <location>
        <position position="250"/>
    </location>
    <ligand>
        <name>Zn(2+)</name>
        <dbReference type="ChEBI" id="CHEBI:29105"/>
    </ligand>
</feature>
<evidence type="ECO:0000256" key="8">
    <source>
        <dbReference type="PIRSR" id="PIRSR000099-3"/>
    </source>
</evidence>
<dbReference type="FunFam" id="3.40.50.1980:FF:000001">
    <property type="entry name" value="Histidinol dehydrogenase"/>
    <property type="match status" value="1"/>
</dbReference>
<comment type="cofactor">
    <cofactor evidence="9">
        <name>Zn(2+)</name>
        <dbReference type="ChEBI" id="CHEBI:29105"/>
    </cofactor>
    <text evidence="9">Binds 1 zinc ion per subunit.</text>
</comment>
<dbReference type="EC" id="1.1.1.23" evidence="11"/>
<dbReference type="AlphaFoldDB" id="A0AAE3EEQ7"/>
<dbReference type="PANTHER" id="PTHR21256">
    <property type="entry name" value="HISTIDINOL DEHYDROGENASE HDH"/>
    <property type="match status" value="1"/>
</dbReference>
<feature type="binding site" evidence="8">
    <location>
        <position position="354"/>
    </location>
    <ligand>
        <name>substrate</name>
    </ligand>
</feature>
<dbReference type="Pfam" id="PF00815">
    <property type="entry name" value="Histidinol_dh"/>
    <property type="match status" value="1"/>
</dbReference>
<feature type="binding site" evidence="8">
    <location>
        <position position="250"/>
    </location>
    <ligand>
        <name>substrate</name>
    </ligand>
</feature>
<name>A0AAE3EEQ7_9FIRM</name>
<comment type="similarity">
    <text evidence="1 5 10">Belongs to the histidinol dehydrogenase family.</text>
</comment>
<feature type="binding site" evidence="7">
    <location>
        <position position="182"/>
    </location>
    <ligand>
        <name>NAD(+)</name>
        <dbReference type="ChEBI" id="CHEBI:57540"/>
    </ligand>
</feature>
<evidence type="ECO:0000256" key="4">
    <source>
        <dbReference type="ARBA" id="ARBA00023002"/>
    </source>
</evidence>
<evidence type="ECO:0000313" key="12">
    <source>
        <dbReference type="Proteomes" id="UP001198182"/>
    </source>
</evidence>
<organism evidence="11 12">
    <name type="scientific">Hominifimenecus microfluidus</name>
    <dbReference type="NCBI Taxonomy" id="2885348"/>
    <lineage>
        <taxon>Bacteria</taxon>
        <taxon>Bacillati</taxon>
        <taxon>Bacillota</taxon>
        <taxon>Clostridia</taxon>
        <taxon>Lachnospirales</taxon>
        <taxon>Lachnospiraceae</taxon>
        <taxon>Hominifimenecus</taxon>
    </lineage>
</organism>
<evidence type="ECO:0000256" key="2">
    <source>
        <dbReference type="ARBA" id="ARBA00022723"/>
    </source>
</evidence>
<dbReference type="FunFam" id="3.40.50.1980:FF:000026">
    <property type="entry name" value="Histidinol dehydrogenase"/>
    <property type="match status" value="1"/>
</dbReference>
<feature type="binding site" evidence="9">
    <location>
        <position position="354"/>
    </location>
    <ligand>
        <name>Zn(2+)</name>
        <dbReference type="ChEBI" id="CHEBI:29105"/>
    </ligand>
</feature>
<protein>
    <submittedName>
        <fullName evidence="11">Histidinol dehydrogenase</fullName>
        <ecNumber evidence="11">1.1.1.23</ecNumber>
    </submittedName>
</protein>
<evidence type="ECO:0000256" key="10">
    <source>
        <dbReference type="RuleBase" id="RU004175"/>
    </source>
</evidence>
<dbReference type="InterPro" id="IPR022695">
    <property type="entry name" value="Histidinol_DH_monofunct"/>
</dbReference>
<dbReference type="SUPFAM" id="SSF53720">
    <property type="entry name" value="ALDH-like"/>
    <property type="match status" value="1"/>
</dbReference>
<feature type="binding site" evidence="7">
    <location>
        <position position="119"/>
    </location>
    <ligand>
        <name>NAD(+)</name>
        <dbReference type="ChEBI" id="CHEBI:57540"/>
    </ligand>
</feature>
<feature type="binding site" evidence="8">
    <location>
        <position position="408"/>
    </location>
    <ligand>
        <name>substrate</name>
    </ligand>
</feature>
<evidence type="ECO:0000256" key="6">
    <source>
        <dbReference type="PIRSR" id="PIRSR000099-1"/>
    </source>
</evidence>
<dbReference type="GO" id="GO:0000105">
    <property type="term" value="P:L-histidine biosynthetic process"/>
    <property type="evidence" value="ECO:0007669"/>
    <property type="project" value="InterPro"/>
</dbReference>
<accession>A0AAE3EEQ7</accession>
<comment type="caution">
    <text evidence="11">The sequence shown here is derived from an EMBL/GenBank/DDBJ whole genome shotgun (WGS) entry which is preliminary data.</text>
</comment>
<feature type="binding site" evidence="9">
    <location>
        <position position="253"/>
    </location>
    <ligand>
        <name>Zn(2+)</name>
        <dbReference type="ChEBI" id="CHEBI:29105"/>
    </ligand>
</feature>
<dbReference type="Proteomes" id="UP001198182">
    <property type="component" value="Unassembled WGS sequence"/>
</dbReference>
<dbReference type="PIRSF" id="PIRSF000099">
    <property type="entry name" value="Histidinol_dh"/>
    <property type="match status" value="1"/>
</dbReference>
<dbReference type="PANTHER" id="PTHR21256:SF14">
    <property type="entry name" value="HISTIDINOL DEHYDROGENASE"/>
    <property type="match status" value="1"/>
</dbReference>
<evidence type="ECO:0000256" key="5">
    <source>
        <dbReference type="PIRNR" id="PIRNR000099"/>
    </source>
</evidence>
<feature type="active site" description="Proton acceptor" evidence="6">
    <location>
        <position position="319"/>
    </location>
</feature>
<dbReference type="Gene3D" id="3.40.50.1980">
    <property type="entry name" value="Nitrogenase molybdenum iron protein domain"/>
    <property type="match status" value="2"/>
</dbReference>
<dbReference type="CDD" id="cd06572">
    <property type="entry name" value="Histidinol_dh"/>
    <property type="match status" value="1"/>
</dbReference>
<dbReference type="RefSeq" id="WP_308455193.1">
    <property type="nucleotide sequence ID" value="NZ_JAJEQR010000106.1"/>
</dbReference>
<evidence type="ECO:0000256" key="9">
    <source>
        <dbReference type="PIRSR" id="PIRSR000099-4"/>
    </source>
</evidence>
<dbReference type="GO" id="GO:0004399">
    <property type="term" value="F:histidinol dehydrogenase activity"/>
    <property type="evidence" value="ECO:0007669"/>
    <property type="project" value="UniProtKB-EC"/>
</dbReference>
<feature type="binding site" evidence="8">
    <location>
        <position position="413"/>
    </location>
    <ligand>
        <name>substrate</name>
    </ligand>
</feature>
<evidence type="ECO:0000256" key="1">
    <source>
        <dbReference type="ARBA" id="ARBA00010178"/>
    </source>
</evidence>
<feature type="binding site" evidence="9">
    <location>
        <position position="413"/>
    </location>
    <ligand>
        <name>Zn(2+)</name>
        <dbReference type="ChEBI" id="CHEBI:29105"/>
    </ligand>
</feature>
<dbReference type="GO" id="GO:0051287">
    <property type="term" value="F:NAD binding"/>
    <property type="evidence" value="ECO:0007669"/>
    <property type="project" value="InterPro"/>
</dbReference>
<dbReference type="EMBL" id="JAJEQR010000106">
    <property type="protein sequence ID" value="MCC2232816.1"/>
    <property type="molecule type" value="Genomic_DNA"/>
</dbReference>
<dbReference type="InterPro" id="IPR016161">
    <property type="entry name" value="Ald_DH/histidinol_DH"/>
</dbReference>
<reference evidence="11" key="1">
    <citation type="submission" date="2021-10" db="EMBL/GenBank/DDBJ databases">
        <title>Anaerobic single-cell dispensing facilitates the cultivation of human gut bacteria.</title>
        <authorList>
            <person name="Afrizal A."/>
        </authorList>
    </citation>
    <scope>NUCLEOTIDE SEQUENCE</scope>
    <source>
        <strain evidence="11">CLA-AA-H215</strain>
    </source>
</reference>
<dbReference type="Gene3D" id="1.20.5.1300">
    <property type="match status" value="1"/>
</dbReference>
<proteinExistence type="inferred from homology"/>
<keyword evidence="7" id="KW-0520">NAD</keyword>
<keyword evidence="4 5" id="KW-0560">Oxidoreductase</keyword>
<dbReference type="NCBIfam" id="TIGR00069">
    <property type="entry name" value="hisD"/>
    <property type="match status" value="1"/>
</dbReference>
<gene>
    <name evidence="11" type="primary">hisD</name>
    <name evidence="11" type="ORF">LKD81_17850</name>
</gene>
<dbReference type="InterPro" id="IPR012131">
    <property type="entry name" value="Hstdl_DH"/>
</dbReference>
<feature type="binding site" evidence="8">
    <location>
        <position position="253"/>
    </location>
    <ligand>
        <name>substrate</name>
    </ligand>
</feature>
<sequence>MKVIKAAERKTYQRDSELIRTVADIMDRVKTEGDAALLSYAERFDHVQLPGVRVSPETVKAAYDKVDPETVEAIRFAAGQIRYFAEQQKTCLKDLHIQSKVEGLEVGHRMIPVDRCGCYVPAGRHPLPSSALMGIVTAKVAGVKSVAACSPAVQSYGTIHPAVLVAMDIAGADEIYCMGGAQAIAAYAYGTESVGKVDLIVGPGNRFVTEAKRQVLGDVGIDSLAGPSEVLIIADHTANPTFVAIDILAQAEHDPNAKLVLVGTDEAMIRASMDEVERLLDTIPTKDVASVSWHDNGQVYLVDDLEEAAILADEVAPEHLEVQVDPTVEREVAAKLHHYGSLFVGHYAPVALGDFVSGPNHTLPTMSTARYSSGVWVGTFIKTAFHQFVSREGCMNLAQPCMHFAEVEGLYAHRDSVRLRLEE</sequence>
<feature type="active site" description="Proton acceptor" evidence="6">
    <location>
        <position position="318"/>
    </location>
</feature>
<evidence type="ECO:0000256" key="7">
    <source>
        <dbReference type="PIRSR" id="PIRSR000099-2"/>
    </source>
</evidence>
<dbReference type="PRINTS" id="PR00083">
    <property type="entry name" value="HOLDHDRGNASE"/>
</dbReference>
<evidence type="ECO:0000313" key="11">
    <source>
        <dbReference type="EMBL" id="MCC2232816.1"/>
    </source>
</evidence>
<feature type="binding site" evidence="7">
    <location>
        <position position="205"/>
    </location>
    <ligand>
        <name>NAD(+)</name>
        <dbReference type="ChEBI" id="CHEBI:57540"/>
    </ligand>
</feature>